<dbReference type="AlphaFoldDB" id="A0A8H6VMV8"/>
<keyword evidence="6" id="KW-0663">Pyridoxal phosphate</keyword>
<name>A0A8H6VMV8_9PEZI</name>
<dbReference type="InterPro" id="IPR004838">
    <property type="entry name" value="NHTrfase_class1_PyrdxlP-BS"/>
</dbReference>
<comment type="subunit">
    <text evidence="3 7">Homodimer.</text>
</comment>
<dbReference type="FunFam" id="3.40.640.10:FF:000066">
    <property type="entry name" value="Aspartate aminotransferase"/>
    <property type="match status" value="1"/>
</dbReference>
<dbReference type="PROSITE" id="PS00105">
    <property type="entry name" value="AA_TRANSFER_CLASS_1"/>
    <property type="match status" value="1"/>
</dbReference>
<comment type="miscellaneous">
    <text evidence="7">In eukaryotes there are cytoplasmic, mitochondrial and chloroplastic isozymes.</text>
</comment>
<dbReference type="CDD" id="cd00609">
    <property type="entry name" value="AAT_like"/>
    <property type="match status" value="1"/>
</dbReference>
<evidence type="ECO:0000313" key="9">
    <source>
        <dbReference type="EMBL" id="KAF7192545.1"/>
    </source>
</evidence>
<proteinExistence type="inferred from homology"/>
<evidence type="ECO:0000256" key="2">
    <source>
        <dbReference type="ARBA" id="ARBA00007441"/>
    </source>
</evidence>
<evidence type="ECO:0000256" key="4">
    <source>
        <dbReference type="ARBA" id="ARBA00022576"/>
    </source>
</evidence>
<evidence type="ECO:0000259" key="8">
    <source>
        <dbReference type="Pfam" id="PF00155"/>
    </source>
</evidence>
<organism evidence="9 10">
    <name type="scientific">Pseudocercospora fuligena</name>
    <dbReference type="NCBI Taxonomy" id="685502"/>
    <lineage>
        <taxon>Eukaryota</taxon>
        <taxon>Fungi</taxon>
        <taxon>Dikarya</taxon>
        <taxon>Ascomycota</taxon>
        <taxon>Pezizomycotina</taxon>
        <taxon>Dothideomycetes</taxon>
        <taxon>Dothideomycetidae</taxon>
        <taxon>Mycosphaerellales</taxon>
        <taxon>Mycosphaerellaceae</taxon>
        <taxon>Pseudocercospora</taxon>
    </lineage>
</organism>
<comment type="cofactor">
    <cofactor evidence="1">
        <name>pyridoxal 5'-phosphate</name>
        <dbReference type="ChEBI" id="CHEBI:597326"/>
    </cofactor>
</comment>
<comment type="similarity">
    <text evidence="2">Belongs to the class-I pyridoxal-phosphate-dependent aminotransferase family.</text>
</comment>
<dbReference type="InterPro" id="IPR004839">
    <property type="entry name" value="Aminotransferase_I/II_large"/>
</dbReference>
<dbReference type="PANTHER" id="PTHR11879:SF55">
    <property type="entry name" value="GLUTAMATE OXALOACETATE TRANSAMINASE 1, ISOFORM B"/>
    <property type="match status" value="1"/>
</dbReference>
<dbReference type="Pfam" id="PF00155">
    <property type="entry name" value="Aminotran_1_2"/>
    <property type="match status" value="1"/>
</dbReference>
<evidence type="ECO:0000256" key="1">
    <source>
        <dbReference type="ARBA" id="ARBA00001933"/>
    </source>
</evidence>
<keyword evidence="4 7" id="KW-0032">Aminotransferase</keyword>
<evidence type="ECO:0000256" key="6">
    <source>
        <dbReference type="ARBA" id="ARBA00022898"/>
    </source>
</evidence>
<dbReference type="InterPro" id="IPR015421">
    <property type="entry name" value="PyrdxlP-dep_Trfase_major"/>
</dbReference>
<comment type="caution">
    <text evidence="9">The sequence shown here is derived from an EMBL/GenBank/DDBJ whole genome shotgun (WGS) entry which is preliminary data.</text>
</comment>
<evidence type="ECO:0000256" key="5">
    <source>
        <dbReference type="ARBA" id="ARBA00022679"/>
    </source>
</evidence>
<protein>
    <recommendedName>
        <fullName evidence="7">Aspartate aminotransferase</fullName>
        <ecNumber evidence="7">2.6.1.1</ecNumber>
    </recommendedName>
</protein>
<dbReference type="PRINTS" id="PR00799">
    <property type="entry name" value="TRANSAMINASE"/>
</dbReference>
<dbReference type="SUPFAM" id="SSF53383">
    <property type="entry name" value="PLP-dependent transferases"/>
    <property type="match status" value="1"/>
</dbReference>
<evidence type="ECO:0000313" key="10">
    <source>
        <dbReference type="Proteomes" id="UP000660729"/>
    </source>
</evidence>
<keyword evidence="10" id="KW-1185">Reference proteome</keyword>
<dbReference type="GO" id="GO:0005829">
    <property type="term" value="C:cytosol"/>
    <property type="evidence" value="ECO:0007669"/>
    <property type="project" value="TreeGrafter"/>
</dbReference>
<dbReference type="PANTHER" id="PTHR11879">
    <property type="entry name" value="ASPARTATE AMINOTRANSFERASE"/>
    <property type="match status" value="1"/>
</dbReference>
<dbReference type="NCBIfam" id="NF006719">
    <property type="entry name" value="PRK09257.1"/>
    <property type="match status" value="1"/>
</dbReference>
<comment type="catalytic activity">
    <reaction evidence="7">
        <text>L-aspartate + 2-oxoglutarate = oxaloacetate + L-glutamate</text>
        <dbReference type="Rhea" id="RHEA:21824"/>
        <dbReference type="ChEBI" id="CHEBI:16452"/>
        <dbReference type="ChEBI" id="CHEBI:16810"/>
        <dbReference type="ChEBI" id="CHEBI:29985"/>
        <dbReference type="ChEBI" id="CHEBI:29991"/>
        <dbReference type="EC" id="2.6.1.1"/>
    </reaction>
</comment>
<dbReference type="InterPro" id="IPR015424">
    <property type="entry name" value="PyrdxlP-dep_Trfase"/>
</dbReference>
<dbReference type="EMBL" id="JABCIY010000120">
    <property type="protein sequence ID" value="KAF7192545.1"/>
    <property type="molecule type" value="Genomic_DNA"/>
</dbReference>
<dbReference type="InterPro" id="IPR015422">
    <property type="entry name" value="PyrdxlP-dep_Trfase_small"/>
</dbReference>
<dbReference type="Gene3D" id="3.40.640.10">
    <property type="entry name" value="Type I PLP-dependent aspartate aminotransferase-like (Major domain)"/>
    <property type="match status" value="1"/>
</dbReference>
<evidence type="ECO:0000256" key="3">
    <source>
        <dbReference type="ARBA" id="ARBA00011738"/>
    </source>
</evidence>
<feature type="domain" description="Aminotransferase class I/classII large" evidence="8">
    <location>
        <begin position="28"/>
        <end position="392"/>
    </location>
</feature>
<dbReference type="GO" id="GO:0006532">
    <property type="term" value="P:aspartate biosynthetic process"/>
    <property type="evidence" value="ECO:0007669"/>
    <property type="project" value="TreeGrafter"/>
</dbReference>
<dbReference type="Proteomes" id="UP000660729">
    <property type="component" value="Unassembled WGS sequence"/>
</dbReference>
<accession>A0A8H6VMV8</accession>
<dbReference type="Gene3D" id="3.90.1150.10">
    <property type="entry name" value="Aspartate Aminotransferase, domain 1"/>
    <property type="match status" value="1"/>
</dbReference>
<gene>
    <name evidence="9" type="ORF">HII31_06136</name>
</gene>
<dbReference type="GO" id="GO:0004069">
    <property type="term" value="F:L-aspartate:2-oxoglutarate aminotransferase activity"/>
    <property type="evidence" value="ECO:0007669"/>
    <property type="project" value="UniProtKB-EC"/>
</dbReference>
<sequence>MLSNGIKQIPADAIFKLTELYNLDDHPQKVNLGQGTYKTNEGKPFVFPAVKEAKQRLLDGYHEYLPILGLPQFREAAKKLVFGKETEASTSGRLASSQALSGTGSLHLAGAFLRRVAKSDSTVHITEPTWSNHRAVFESVGFAVKAYQYLDAAGGLDFDALRGTLQSAKEGDVFVFHASAHNPSGRDHTGEQWEEICAIMQQKQLFPLFDAAYLGLTTGDFDNDAWPIRYFASKGMELAVCLSFAKMMGLYGERVGALIFQTRTAEETPIVESHLENLMRIEISNPPAFGARVAATVLSDPKLEASWRADLKLMSLRLQNMRQKLISELKRLGLPRNFDHVTEQVGMFTILGLDVAQVRVLRNDYHIYMPDSSRISIAGLNDSNITYVADSITKVCSGA</sequence>
<dbReference type="InterPro" id="IPR000796">
    <property type="entry name" value="Asp_trans"/>
</dbReference>
<dbReference type="GO" id="GO:0030170">
    <property type="term" value="F:pyridoxal phosphate binding"/>
    <property type="evidence" value="ECO:0007669"/>
    <property type="project" value="InterPro"/>
</dbReference>
<dbReference type="EC" id="2.6.1.1" evidence="7"/>
<dbReference type="OrthoDB" id="6752799at2759"/>
<keyword evidence="5 7" id="KW-0808">Transferase</keyword>
<reference evidence="9" key="1">
    <citation type="submission" date="2020-04" db="EMBL/GenBank/DDBJ databases">
        <title>Draft genome resource of the tomato pathogen Pseudocercospora fuligena.</title>
        <authorList>
            <person name="Zaccaron A."/>
        </authorList>
    </citation>
    <scope>NUCLEOTIDE SEQUENCE</scope>
    <source>
        <strain evidence="9">PF001</strain>
    </source>
</reference>
<evidence type="ECO:0000256" key="7">
    <source>
        <dbReference type="RuleBase" id="RU000480"/>
    </source>
</evidence>